<dbReference type="RefSeq" id="WP_343872627.1">
    <property type="nucleotide sequence ID" value="NZ_BAAAIX010000009.1"/>
</dbReference>
<comment type="caution">
    <text evidence="3">The sequence shown here is derived from an EMBL/GenBank/DDBJ whole genome shotgun (WGS) entry which is preliminary data.</text>
</comment>
<protein>
    <recommendedName>
        <fullName evidence="5">PQQ-binding-like beta-propeller repeat protein</fullName>
    </recommendedName>
</protein>
<evidence type="ECO:0000256" key="2">
    <source>
        <dbReference type="SAM" id="SignalP"/>
    </source>
</evidence>
<proteinExistence type="predicted"/>
<gene>
    <name evidence="3" type="ORF">ACFSCS_05210</name>
</gene>
<feature type="signal peptide" evidence="2">
    <location>
        <begin position="1"/>
        <end position="20"/>
    </location>
</feature>
<keyword evidence="4" id="KW-1185">Reference proteome</keyword>
<accession>A0ABW4RUW6</accession>
<sequence>MAAGASLLAALLLASCSATPQTTAPTAPAPASSTAAGSDPDPAVSPQASRETVTAAVAWTNTHSVPLSDVTSVAGQALVVAGVDRRLEVQSLNLATGEVVWAHRVTASLVSPQQPIDVTALANRYVAVLEPLSGGGQRARLQLLDVTQKGRIVGGSGTYQFTSFPETCPDDSSSVCARAVRGTTAVEVRLRPGSPAREVRLADSGDSYQDLASSGLVRFLDPATRTVTIGVEQGGKLRWKKSEKELFGKLSTDGGWYFRREGDVIHGSVGLARPRSTDQLPVRYLGVGLDARTGKRLWSLPGADLGCASTTEVVLACRWQAGRVLPSGLLDGGRMVLQRLDPTTGKALWTTRPLFVTGRIAARLGQAGDGVVVEETDGRIVVDVTTGVTRRATAVDATWSTVLVDVPSAEPWYHGSTRMDTRRGAVNQVSGSRPEAFHLPIPQAVGAQFGRLRVLSLPGRIVALDTQG</sequence>
<reference evidence="4" key="1">
    <citation type="journal article" date="2019" name="Int. J. Syst. Evol. Microbiol.">
        <title>The Global Catalogue of Microorganisms (GCM) 10K type strain sequencing project: providing services to taxonomists for standard genome sequencing and annotation.</title>
        <authorList>
            <consortium name="The Broad Institute Genomics Platform"/>
            <consortium name="The Broad Institute Genome Sequencing Center for Infectious Disease"/>
            <person name="Wu L."/>
            <person name="Ma J."/>
        </authorList>
    </citation>
    <scope>NUCLEOTIDE SEQUENCE [LARGE SCALE GENOMIC DNA]</scope>
    <source>
        <strain evidence="4">CAIM 431</strain>
    </source>
</reference>
<keyword evidence="2" id="KW-0732">Signal</keyword>
<dbReference type="Proteomes" id="UP001597326">
    <property type="component" value="Unassembled WGS sequence"/>
</dbReference>
<feature type="compositionally biased region" description="Low complexity" evidence="1">
    <location>
        <begin position="21"/>
        <end position="42"/>
    </location>
</feature>
<evidence type="ECO:0000313" key="4">
    <source>
        <dbReference type="Proteomes" id="UP001597326"/>
    </source>
</evidence>
<dbReference type="SUPFAM" id="SSF50998">
    <property type="entry name" value="Quinoprotein alcohol dehydrogenase-like"/>
    <property type="match status" value="1"/>
</dbReference>
<organism evidence="3 4">
    <name type="scientific">Luteococcus peritonei</name>
    <dbReference type="NCBI Taxonomy" id="88874"/>
    <lineage>
        <taxon>Bacteria</taxon>
        <taxon>Bacillati</taxon>
        <taxon>Actinomycetota</taxon>
        <taxon>Actinomycetes</taxon>
        <taxon>Propionibacteriales</taxon>
        <taxon>Propionibacteriaceae</taxon>
        <taxon>Luteococcus</taxon>
    </lineage>
</organism>
<feature type="region of interest" description="Disordered" evidence="1">
    <location>
        <begin position="21"/>
        <end position="50"/>
    </location>
</feature>
<dbReference type="EMBL" id="JBHUFZ010000011">
    <property type="protein sequence ID" value="MFD1889589.1"/>
    <property type="molecule type" value="Genomic_DNA"/>
</dbReference>
<feature type="chain" id="PRO_5047383842" description="PQQ-binding-like beta-propeller repeat protein" evidence="2">
    <location>
        <begin position="21"/>
        <end position="468"/>
    </location>
</feature>
<name>A0ABW4RUW6_9ACTN</name>
<evidence type="ECO:0000313" key="3">
    <source>
        <dbReference type="EMBL" id="MFD1889589.1"/>
    </source>
</evidence>
<evidence type="ECO:0000256" key="1">
    <source>
        <dbReference type="SAM" id="MobiDB-lite"/>
    </source>
</evidence>
<dbReference type="InterPro" id="IPR011047">
    <property type="entry name" value="Quinoprotein_ADH-like_sf"/>
</dbReference>
<evidence type="ECO:0008006" key="5">
    <source>
        <dbReference type="Google" id="ProtNLM"/>
    </source>
</evidence>